<protein>
    <submittedName>
        <fullName evidence="1">Uncharacterized protein</fullName>
    </submittedName>
</protein>
<sequence>MKTIFFFLFTPMRVASTYKDHLFIIFKTVIDRETKRNVHGSSIMLNISSSTYVPQISTMLTFTIVSNYLPLRKNFHFFFFFFF</sequence>
<name>A0A0L8HAX5_OCTBM</name>
<dbReference type="EMBL" id="KQ418781">
    <property type="protein sequence ID" value="KOF85940.1"/>
    <property type="molecule type" value="Genomic_DNA"/>
</dbReference>
<dbReference type="AlphaFoldDB" id="A0A0L8HAX5"/>
<organism evidence="1">
    <name type="scientific">Octopus bimaculoides</name>
    <name type="common">California two-spotted octopus</name>
    <dbReference type="NCBI Taxonomy" id="37653"/>
    <lineage>
        <taxon>Eukaryota</taxon>
        <taxon>Metazoa</taxon>
        <taxon>Spiralia</taxon>
        <taxon>Lophotrochozoa</taxon>
        <taxon>Mollusca</taxon>
        <taxon>Cephalopoda</taxon>
        <taxon>Coleoidea</taxon>
        <taxon>Octopodiformes</taxon>
        <taxon>Octopoda</taxon>
        <taxon>Incirrata</taxon>
        <taxon>Octopodidae</taxon>
        <taxon>Octopus</taxon>
    </lineage>
</organism>
<reference evidence="1" key="1">
    <citation type="submission" date="2015-07" db="EMBL/GenBank/DDBJ databases">
        <title>MeaNS - Measles Nucleotide Surveillance Program.</title>
        <authorList>
            <person name="Tran T."/>
            <person name="Druce J."/>
        </authorList>
    </citation>
    <scope>NUCLEOTIDE SEQUENCE</scope>
    <source>
        <strain evidence="1">UCB-OBI-ISO-001</strain>
        <tissue evidence="1">Gonad</tissue>
    </source>
</reference>
<gene>
    <name evidence="1" type="ORF">OCBIM_22019522mg</name>
</gene>
<evidence type="ECO:0000313" key="1">
    <source>
        <dbReference type="EMBL" id="KOF85940.1"/>
    </source>
</evidence>
<proteinExistence type="predicted"/>
<accession>A0A0L8HAX5</accession>